<feature type="compositionally biased region" description="Pro residues" evidence="2">
    <location>
        <begin position="94"/>
        <end position="106"/>
    </location>
</feature>
<evidence type="ECO:0000313" key="4">
    <source>
        <dbReference type="EMBL" id="MFB9675957.1"/>
    </source>
</evidence>
<evidence type="ECO:0000256" key="1">
    <source>
        <dbReference type="ARBA" id="ARBA00022857"/>
    </source>
</evidence>
<dbReference type="EMBL" id="JBHMBS010000004">
    <property type="protein sequence ID" value="MFB9675957.1"/>
    <property type="molecule type" value="Genomic_DNA"/>
</dbReference>
<dbReference type="SUPFAM" id="SSF51735">
    <property type="entry name" value="NAD(P)-binding Rossmann-fold domains"/>
    <property type="match status" value="1"/>
</dbReference>
<dbReference type="InterPro" id="IPR051603">
    <property type="entry name" value="Zinc-ADH_QOR/CCCR"/>
</dbReference>
<dbReference type="PANTHER" id="PTHR44154">
    <property type="entry name" value="QUINONE OXIDOREDUCTASE"/>
    <property type="match status" value="1"/>
</dbReference>
<dbReference type="EC" id="1.-.-.-" evidence="4"/>
<feature type="domain" description="Enoyl reductase (ER)" evidence="3">
    <location>
        <begin position="11"/>
        <end position="348"/>
    </location>
</feature>
<dbReference type="Gene3D" id="3.40.50.720">
    <property type="entry name" value="NAD(P)-binding Rossmann-like Domain"/>
    <property type="match status" value="1"/>
</dbReference>
<dbReference type="CDD" id="cd05289">
    <property type="entry name" value="MDR_like_2"/>
    <property type="match status" value="1"/>
</dbReference>
<dbReference type="Pfam" id="PF08240">
    <property type="entry name" value="ADH_N"/>
    <property type="match status" value="1"/>
</dbReference>
<organism evidence="4 5">
    <name type="scientific">Streptosporangium vulgare</name>
    <dbReference type="NCBI Taxonomy" id="46190"/>
    <lineage>
        <taxon>Bacteria</taxon>
        <taxon>Bacillati</taxon>
        <taxon>Actinomycetota</taxon>
        <taxon>Actinomycetes</taxon>
        <taxon>Streptosporangiales</taxon>
        <taxon>Streptosporangiaceae</taxon>
        <taxon>Streptosporangium</taxon>
    </lineage>
</organism>
<reference evidence="4 5" key="1">
    <citation type="submission" date="2024-09" db="EMBL/GenBank/DDBJ databases">
        <authorList>
            <person name="Sun Q."/>
            <person name="Mori K."/>
        </authorList>
    </citation>
    <scope>NUCLEOTIDE SEQUENCE [LARGE SCALE GENOMIC DNA]</scope>
    <source>
        <strain evidence="4 5">JCM 3028</strain>
    </source>
</reference>
<sequence>MSQAIRYDRYGGPEVLTLDEVPIPEPGPGQVRVAVRAAGVNGIDWKLRYGFMDRGGLSAGPAGVGVEFAGTIDAIGAGAGGGVGTGADVGLGPGPDPSPEPSPSPSPGAGSGAGVDAFAGAGAGGWSLGQAVFGKVLPGAAATHVAVGTDNLLAMPAWLSFEQAAALPVAVETAWRTLRQLDVKEGHTLLIHAVAGGVGLVAAQLARARGVRVVGTASPARHDFLRELGVRPVEYGDGWAGRVRAAAPEGVDAVLDASGRDVLAGSVDLAGGPDRVVTIADGRAAEYGVRFSTGGAGGVPLAEVFAEVLPLLERGALRVPIERTFPLEETADAHRLSEEGHLLGKIVITVP</sequence>
<keyword evidence="5" id="KW-1185">Reference proteome</keyword>
<proteinExistence type="predicted"/>
<feature type="region of interest" description="Disordered" evidence="2">
    <location>
        <begin position="85"/>
        <end position="114"/>
    </location>
</feature>
<accession>A0ABV5TA73</accession>
<gene>
    <name evidence="4" type="ORF">ACFFRH_10700</name>
</gene>
<protein>
    <submittedName>
        <fullName evidence="4">NADP-dependent oxidoreductase</fullName>
        <ecNumber evidence="4">1.-.-.-</ecNumber>
    </submittedName>
</protein>
<dbReference type="InterPro" id="IPR020843">
    <property type="entry name" value="ER"/>
</dbReference>
<keyword evidence="1" id="KW-0521">NADP</keyword>
<dbReference type="SMART" id="SM00829">
    <property type="entry name" value="PKS_ER"/>
    <property type="match status" value="1"/>
</dbReference>
<dbReference type="InterPro" id="IPR013154">
    <property type="entry name" value="ADH-like_N"/>
</dbReference>
<dbReference type="Pfam" id="PF13602">
    <property type="entry name" value="ADH_zinc_N_2"/>
    <property type="match status" value="1"/>
</dbReference>
<evidence type="ECO:0000313" key="5">
    <source>
        <dbReference type="Proteomes" id="UP001589610"/>
    </source>
</evidence>
<dbReference type="PANTHER" id="PTHR44154:SF1">
    <property type="entry name" value="QUINONE OXIDOREDUCTASE"/>
    <property type="match status" value="1"/>
</dbReference>
<dbReference type="GO" id="GO:0016491">
    <property type="term" value="F:oxidoreductase activity"/>
    <property type="evidence" value="ECO:0007669"/>
    <property type="project" value="UniProtKB-KW"/>
</dbReference>
<keyword evidence="4" id="KW-0560">Oxidoreductase</keyword>
<dbReference type="SUPFAM" id="SSF50129">
    <property type="entry name" value="GroES-like"/>
    <property type="match status" value="1"/>
</dbReference>
<dbReference type="InterPro" id="IPR011032">
    <property type="entry name" value="GroES-like_sf"/>
</dbReference>
<evidence type="ECO:0000259" key="3">
    <source>
        <dbReference type="SMART" id="SM00829"/>
    </source>
</evidence>
<name>A0ABV5TA73_9ACTN</name>
<comment type="caution">
    <text evidence="4">The sequence shown here is derived from an EMBL/GenBank/DDBJ whole genome shotgun (WGS) entry which is preliminary data.</text>
</comment>
<dbReference type="Gene3D" id="3.90.180.10">
    <property type="entry name" value="Medium-chain alcohol dehydrogenases, catalytic domain"/>
    <property type="match status" value="2"/>
</dbReference>
<dbReference type="RefSeq" id="WP_386155964.1">
    <property type="nucleotide sequence ID" value="NZ_JBHMBS010000004.1"/>
</dbReference>
<dbReference type="InterPro" id="IPR036291">
    <property type="entry name" value="NAD(P)-bd_dom_sf"/>
</dbReference>
<dbReference type="Proteomes" id="UP001589610">
    <property type="component" value="Unassembled WGS sequence"/>
</dbReference>
<evidence type="ECO:0000256" key="2">
    <source>
        <dbReference type="SAM" id="MobiDB-lite"/>
    </source>
</evidence>